<evidence type="ECO:0000259" key="1">
    <source>
        <dbReference type="Pfam" id="PF01966"/>
    </source>
</evidence>
<protein>
    <submittedName>
        <fullName evidence="2">HD domain-containing protein</fullName>
    </submittedName>
</protein>
<name>A0A6F8XWR1_9ACTN</name>
<accession>A0A6F8XWR1</accession>
<dbReference type="Gene3D" id="1.10.3210.10">
    <property type="entry name" value="Hypothetical protein af1432"/>
    <property type="match status" value="1"/>
</dbReference>
<sequence length="224" mass="24623">MNHDAAKQVTVVVPQEVAGIRIPRTKLAEEALAFARETMSDVLFNHVLRTYLFGATQLRQAGTDYDEEVAFLACLLHDLGLLRQYWTPEGQFEVDGADAARSFLATQGLEAEKIDTVWDAIALHTTFGIALRKQPEISIVCLGSALDFSGVGFDKMPDGTVDAIISAFPRLGFKKDALETMVDICANKPAGVIMHYFAEVGRSRVPGFRLPTVEEILFSAPFDE</sequence>
<dbReference type="RefSeq" id="WP_173037770.1">
    <property type="nucleotide sequence ID" value="NZ_AP022870.1"/>
</dbReference>
<reference evidence="2 3" key="1">
    <citation type="submission" date="2020-03" db="EMBL/GenBank/DDBJ databases">
        <title>Whole genome shotgun sequence of Phytohabitans flavus NBRC 107702.</title>
        <authorList>
            <person name="Komaki H."/>
            <person name="Tamura T."/>
        </authorList>
    </citation>
    <scope>NUCLEOTIDE SEQUENCE [LARGE SCALE GENOMIC DNA]</scope>
    <source>
        <strain evidence="2 3">NBRC 107702</strain>
    </source>
</reference>
<dbReference type="InterPro" id="IPR006674">
    <property type="entry name" value="HD_domain"/>
</dbReference>
<dbReference type="KEGG" id="pfla:Pflav_045880"/>
<dbReference type="PANTHER" id="PTHR35569">
    <property type="entry name" value="CYANAMIDE HYDRATASE DDI2-RELATED"/>
    <property type="match status" value="1"/>
</dbReference>
<dbReference type="SUPFAM" id="SSF109604">
    <property type="entry name" value="HD-domain/PDEase-like"/>
    <property type="match status" value="1"/>
</dbReference>
<keyword evidence="3" id="KW-1185">Reference proteome</keyword>
<evidence type="ECO:0000313" key="2">
    <source>
        <dbReference type="EMBL" id="BCB78178.1"/>
    </source>
</evidence>
<reference evidence="2 3" key="2">
    <citation type="submission" date="2020-03" db="EMBL/GenBank/DDBJ databases">
        <authorList>
            <person name="Ichikawa N."/>
            <person name="Kimura A."/>
            <person name="Kitahashi Y."/>
            <person name="Uohara A."/>
        </authorList>
    </citation>
    <scope>NUCLEOTIDE SEQUENCE [LARGE SCALE GENOMIC DNA]</scope>
    <source>
        <strain evidence="2 3">NBRC 107702</strain>
    </source>
</reference>
<dbReference type="PANTHER" id="PTHR35569:SF1">
    <property type="entry name" value="CYANAMIDE HYDRATASE DDI2-RELATED"/>
    <property type="match status" value="1"/>
</dbReference>
<dbReference type="Pfam" id="PF01966">
    <property type="entry name" value="HD"/>
    <property type="match status" value="1"/>
</dbReference>
<dbReference type="Proteomes" id="UP000502508">
    <property type="component" value="Chromosome"/>
</dbReference>
<evidence type="ECO:0000313" key="3">
    <source>
        <dbReference type="Proteomes" id="UP000502508"/>
    </source>
</evidence>
<feature type="domain" description="HD" evidence="1">
    <location>
        <begin position="44"/>
        <end position="130"/>
    </location>
</feature>
<dbReference type="InterPro" id="IPR003607">
    <property type="entry name" value="HD/PDEase_dom"/>
</dbReference>
<dbReference type="AlphaFoldDB" id="A0A6F8XWR1"/>
<proteinExistence type="predicted"/>
<organism evidence="2 3">
    <name type="scientific">Phytohabitans flavus</name>
    <dbReference type="NCBI Taxonomy" id="1076124"/>
    <lineage>
        <taxon>Bacteria</taxon>
        <taxon>Bacillati</taxon>
        <taxon>Actinomycetota</taxon>
        <taxon>Actinomycetes</taxon>
        <taxon>Micromonosporales</taxon>
        <taxon>Micromonosporaceae</taxon>
    </lineage>
</organism>
<gene>
    <name evidence="2" type="ORF">Pflav_045880</name>
</gene>
<dbReference type="EMBL" id="AP022870">
    <property type="protein sequence ID" value="BCB78178.1"/>
    <property type="molecule type" value="Genomic_DNA"/>
</dbReference>
<dbReference type="CDD" id="cd00077">
    <property type="entry name" value="HDc"/>
    <property type="match status" value="1"/>
</dbReference>